<reference evidence="4" key="1">
    <citation type="journal article" date="2015" name="MBio">
        <title>Genome-Resolved Metagenomic Analysis Reveals Roles for Candidate Phyla and Other Microbial Community Members in Biogeochemical Transformations in Oil Reservoirs.</title>
        <authorList>
            <person name="Hu P."/>
            <person name="Tom L."/>
            <person name="Singh A."/>
            <person name="Thomas B.C."/>
            <person name="Baker B.J."/>
            <person name="Piceno Y.M."/>
            <person name="Andersen G.L."/>
            <person name="Banfield J.F."/>
        </authorList>
    </citation>
    <scope>NUCLEOTIDE SEQUENCE [LARGE SCALE GENOMIC DNA]</scope>
</reference>
<dbReference type="EMBL" id="LGHB01000045">
    <property type="protein sequence ID" value="KUK94656.1"/>
    <property type="molecule type" value="Genomic_DNA"/>
</dbReference>
<protein>
    <submittedName>
        <fullName evidence="3">Conserved repeat domain protein</fullName>
    </submittedName>
</protein>
<accession>A0A101IG65</accession>
<dbReference type="Gene3D" id="2.60.40.1260">
    <property type="entry name" value="Lamin Tail domain"/>
    <property type="match status" value="1"/>
</dbReference>
<comment type="caution">
    <text evidence="3">The sequence shown here is derived from an EMBL/GenBank/DDBJ whole genome shotgun (WGS) entry which is preliminary data.</text>
</comment>
<sequence length="875" mass="94555">MNHNEIGRDVVDRPTSLSLFLLLVLVAIPGASAGLYVVDVDLPPQNPVHNVVVTYSLPVGVIYKTGSFSASGASISSHQEVVSTPNDGSAPVTVTWTIESVYNTGNQDLEIQFDGIVANVTGNQDGVQLPPGTVSYTYDGGLGAKTGRSQPTEIVEPDLTILKRRSRETQGQVTFELMVYHTPKSHSDAHDVVITDVLPNNMRYVPNSIEIIAGPSGTTIVSGADLTWNFPLIGRSWESGNEVKLEYKANKGQTSSSTTPRTLVWTSAEGAGYGEDRFYTLRFNETVMIVSISCSAESVTVGKEITYTYTITNIGAARVDNVQLTNKSGSIIPLTPTPTSLETGESATGLENYIVQESDLPGPLVNTATVTGTDRYGRSVSAVGTISVPFGIDPLNVRKTALNKTVARGGNVTYIIEIENNGISGSDPPTNITVEDVFSMPVEILSASPPPGMDGLWRFPKIDPGSSEKITLVVRVPEKQDFNFTSVSGVSGSGFVNAASFYTTSLDPFPLKNCVYVTFFNSTFHDGTGTTGRNETISDCETVTVGRAGTELSTREHGSGAYESADLVKMVTKNDLISLEKDMAATYGATTLTLPRNRTVTYSSRWTGEAMAKNRVTGASMAESYRYATTLDRESKFFLNENESEMEIDAEFDGMAHIGFLKMPTNKSTFKATPIFESREDYAGSFRVIERVDEYGSAASSERSAEGLGLVAVDKRIGAVQRSYEHGTGAYSSEELIRTYTNYIAKEISLKYSPTGLRLTDGASANVSGKWKEGMSSASPGTSLIAEEYTSITELDKETVARGLNEMETEADFTGRARYRTIAKSGSWSGGGPIYIRDINFADEWVEIANRGDDVVNMTGWNLSDDDGHGWPFPY</sequence>
<evidence type="ECO:0000259" key="2">
    <source>
        <dbReference type="Pfam" id="PF24346"/>
    </source>
</evidence>
<proteinExistence type="predicted"/>
<feature type="domain" description="DUF7507" evidence="2">
    <location>
        <begin position="296"/>
        <end position="381"/>
    </location>
</feature>
<dbReference type="InterPro" id="IPR036415">
    <property type="entry name" value="Lamin_tail_dom_sf"/>
</dbReference>
<gene>
    <name evidence="3" type="ORF">XE07_2065</name>
</gene>
<organism evidence="3 4">
    <name type="scientific">Methanothrix harundinacea</name>
    <dbReference type="NCBI Taxonomy" id="301375"/>
    <lineage>
        <taxon>Archaea</taxon>
        <taxon>Methanobacteriati</taxon>
        <taxon>Methanobacteriota</taxon>
        <taxon>Stenosarchaea group</taxon>
        <taxon>Methanomicrobia</taxon>
        <taxon>Methanotrichales</taxon>
        <taxon>Methanotrichaceae</taxon>
        <taxon>Methanothrix</taxon>
    </lineage>
</organism>
<evidence type="ECO:0000313" key="4">
    <source>
        <dbReference type="Proteomes" id="UP000053961"/>
    </source>
</evidence>
<dbReference type="Pfam" id="PF24346">
    <property type="entry name" value="DUF7507"/>
    <property type="match status" value="1"/>
</dbReference>
<evidence type="ECO:0000313" key="3">
    <source>
        <dbReference type="EMBL" id="KUK94656.1"/>
    </source>
</evidence>
<dbReference type="AlphaFoldDB" id="A0A101IG65"/>
<dbReference type="Proteomes" id="UP000053961">
    <property type="component" value="Unassembled WGS sequence"/>
</dbReference>
<dbReference type="PATRIC" id="fig|301375.6.peg.2047"/>
<dbReference type="InterPro" id="IPR001434">
    <property type="entry name" value="OmcB-like_DUF11"/>
</dbReference>
<dbReference type="PANTHER" id="PTHR34819:SF3">
    <property type="entry name" value="CELL SURFACE PROTEIN"/>
    <property type="match status" value="1"/>
</dbReference>
<dbReference type="InterPro" id="IPR051172">
    <property type="entry name" value="Chlamydia_OmcB"/>
</dbReference>
<dbReference type="Pfam" id="PF01345">
    <property type="entry name" value="DUF11"/>
    <property type="match status" value="1"/>
</dbReference>
<dbReference type="PANTHER" id="PTHR34819">
    <property type="entry name" value="LARGE CYSTEINE-RICH PERIPLASMIC PROTEIN OMCB"/>
    <property type="match status" value="1"/>
</dbReference>
<dbReference type="InterPro" id="IPR055354">
    <property type="entry name" value="DUF7507"/>
</dbReference>
<feature type="domain" description="DUF11" evidence="1">
    <location>
        <begin position="395"/>
        <end position="488"/>
    </location>
</feature>
<dbReference type="NCBIfam" id="TIGR01451">
    <property type="entry name" value="B_ant_repeat"/>
    <property type="match status" value="1"/>
</dbReference>
<evidence type="ECO:0000259" key="1">
    <source>
        <dbReference type="Pfam" id="PF01345"/>
    </source>
</evidence>
<feature type="non-terminal residue" evidence="3">
    <location>
        <position position="875"/>
    </location>
</feature>
<name>A0A101IG65_9EURY</name>
<dbReference type="SUPFAM" id="SSF74853">
    <property type="entry name" value="Lamin A/C globular tail domain"/>
    <property type="match status" value="1"/>
</dbReference>
<dbReference type="InterPro" id="IPR047589">
    <property type="entry name" value="DUF11_rpt"/>
</dbReference>